<proteinExistence type="predicted"/>
<feature type="compositionally biased region" description="Polar residues" evidence="3">
    <location>
        <begin position="413"/>
        <end position="422"/>
    </location>
</feature>
<feature type="region of interest" description="Disordered" evidence="3">
    <location>
        <begin position="21"/>
        <end position="47"/>
    </location>
</feature>
<dbReference type="PROSITE" id="PS50143">
    <property type="entry name" value="BIR_REPEAT_2"/>
    <property type="match status" value="2"/>
</dbReference>
<feature type="compositionally biased region" description="Basic and acidic residues" evidence="3">
    <location>
        <begin position="430"/>
        <end position="441"/>
    </location>
</feature>
<organism evidence="4 5">
    <name type="scientific">Zasmidium cellare</name>
    <name type="common">Wine cellar mold</name>
    <name type="synonym">Racodium cellare</name>
    <dbReference type="NCBI Taxonomy" id="395010"/>
    <lineage>
        <taxon>Eukaryota</taxon>
        <taxon>Fungi</taxon>
        <taxon>Dikarya</taxon>
        <taxon>Ascomycota</taxon>
        <taxon>Pezizomycotina</taxon>
        <taxon>Dothideomycetes</taxon>
        <taxon>Dothideomycetidae</taxon>
        <taxon>Mycosphaerellales</taxon>
        <taxon>Mycosphaerellaceae</taxon>
        <taxon>Zasmidium</taxon>
    </lineage>
</organism>
<dbReference type="SUPFAM" id="SSF57924">
    <property type="entry name" value="Inhibitor of apoptosis (IAP) repeat"/>
    <property type="match status" value="2"/>
</dbReference>
<evidence type="ECO:0000256" key="1">
    <source>
        <dbReference type="ARBA" id="ARBA00022723"/>
    </source>
</evidence>
<dbReference type="Pfam" id="PF00653">
    <property type="entry name" value="BIR"/>
    <property type="match status" value="2"/>
</dbReference>
<evidence type="ECO:0000256" key="3">
    <source>
        <dbReference type="SAM" id="MobiDB-lite"/>
    </source>
</evidence>
<evidence type="ECO:0000313" key="4">
    <source>
        <dbReference type="EMBL" id="KAK4504132.1"/>
    </source>
</evidence>
<feature type="region of interest" description="Disordered" evidence="3">
    <location>
        <begin position="337"/>
        <end position="685"/>
    </location>
</feature>
<feature type="compositionally biased region" description="Acidic residues" evidence="3">
    <location>
        <begin position="402"/>
        <end position="411"/>
    </location>
</feature>
<feature type="compositionally biased region" description="Basic residues" evidence="3">
    <location>
        <begin position="506"/>
        <end position="518"/>
    </location>
</feature>
<keyword evidence="1" id="KW-0479">Metal-binding</keyword>
<feature type="compositionally biased region" description="Polar residues" evidence="3">
    <location>
        <begin position="666"/>
        <end position="685"/>
    </location>
</feature>
<dbReference type="PANTHER" id="PTHR46771:SF5">
    <property type="entry name" value="DETERIN"/>
    <property type="match status" value="1"/>
</dbReference>
<dbReference type="Proteomes" id="UP001305779">
    <property type="component" value="Unassembled WGS sequence"/>
</dbReference>
<accession>A0ABR0ERG6</accession>
<feature type="region of interest" description="Disordered" evidence="3">
    <location>
        <begin position="223"/>
        <end position="325"/>
    </location>
</feature>
<feature type="compositionally biased region" description="Basic and acidic residues" evidence="3">
    <location>
        <begin position="380"/>
        <end position="390"/>
    </location>
</feature>
<dbReference type="EMBL" id="JAXOVC010000003">
    <property type="protein sequence ID" value="KAK4504132.1"/>
    <property type="molecule type" value="Genomic_DNA"/>
</dbReference>
<feature type="compositionally biased region" description="Low complexity" evidence="3">
    <location>
        <begin position="557"/>
        <end position="570"/>
    </location>
</feature>
<feature type="compositionally biased region" description="Basic and acidic residues" evidence="3">
    <location>
        <begin position="585"/>
        <end position="597"/>
    </location>
</feature>
<keyword evidence="5" id="KW-1185">Reference proteome</keyword>
<comment type="caution">
    <text evidence="4">The sequence shown here is derived from an EMBL/GenBank/DDBJ whole genome shotgun (WGS) entry which is preliminary data.</text>
</comment>
<evidence type="ECO:0000256" key="2">
    <source>
        <dbReference type="ARBA" id="ARBA00022833"/>
    </source>
</evidence>
<feature type="compositionally biased region" description="Low complexity" evidence="3">
    <location>
        <begin position="276"/>
        <end position="290"/>
    </location>
</feature>
<feature type="compositionally biased region" description="Basic residues" evidence="3">
    <location>
        <begin position="24"/>
        <end position="37"/>
    </location>
</feature>
<protein>
    <submittedName>
        <fullName evidence="4">Uncharacterized protein</fullName>
    </submittedName>
</protein>
<reference evidence="4 5" key="1">
    <citation type="journal article" date="2023" name="G3 (Bethesda)">
        <title>A chromosome-level genome assembly of Zasmidium syzygii isolated from banana leaves.</title>
        <authorList>
            <person name="van Westerhoven A.C."/>
            <person name="Mehrabi R."/>
            <person name="Talebi R."/>
            <person name="Steentjes M.B.F."/>
            <person name="Corcolon B."/>
            <person name="Chong P.A."/>
            <person name="Kema G.H.J."/>
            <person name="Seidl M.F."/>
        </authorList>
    </citation>
    <scope>NUCLEOTIDE SEQUENCE [LARGE SCALE GENOMIC DNA]</scope>
    <source>
        <strain evidence="4 5">P124</strain>
    </source>
</reference>
<gene>
    <name evidence="4" type="ORF">PRZ48_005047</name>
</gene>
<dbReference type="CDD" id="cd00022">
    <property type="entry name" value="BIR"/>
    <property type="match status" value="2"/>
</dbReference>
<dbReference type="PANTHER" id="PTHR46771">
    <property type="entry name" value="DETERIN"/>
    <property type="match status" value="1"/>
</dbReference>
<dbReference type="SMART" id="SM00238">
    <property type="entry name" value="BIR"/>
    <property type="match status" value="2"/>
</dbReference>
<name>A0ABR0ERG6_ZASCE</name>
<evidence type="ECO:0000313" key="5">
    <source>
        <dbReference type="Proteomes" id="UP001305779"/>
    </source>
</evidence>
<feature type="compositionally biased region" description="Polar residues" evidence="3">
    <location>
        <begin position="236"/>
        <end position="251"/>
    </location>
</feature>
<dbReference type="InterPro" id="IPR051190">
    <property type="entry name" value="Baculoviral_IAP"/>
</dbReference>
<dbReference type="Gene3D" id="1.10.1170.10">
    <property type="entry name" value="Inhibitor Of Apoptosis Protein (2mihbC-IAP-1), Chain A"/>
    <property type="match status" value="2"/>
</dbReference>
<keyword evidence="2" id="KW-0862">Zinc</keyword>
<dbReference type="InterPro" id="IPR001370">
    <property type="entry name" value="BIR_rpt"/>
</dbReference>
<feature type="compositionally biased region" description="Polar residues" evidence="3">
    <location>
        <begin position="352"/>
        <end position="367"/>
    </location>
</feature>
<sequence length="779" mass="85355">MDTTHRDMQSFSARLRTFETSQPIRKRQASGQAKKRAGNTAEWPHQKPDPVLLARAGFFYRPDQESFDNVTCFLCNVRLDGWEETDVPIQEHLAHTRGCPWATAVSVFRGEDEPEPEMRDPLAEDMIIARKATFATGEGWPHESKKGWKCKIAKMVEAGWCWDPSAEEGDGVDGVTCFYCGLSLDGWEPKDDPFTEHKRREPACRYFELLEHYHGVDAANGKIKKTKSTSKGARASTASKASRVSRTSVMSAMSEVPSMPGSYVDPLEDVDDSNVTTATNATHTTATGTTKGKKKGSKAKAPAKGTKGRKKATDETMEDVQYPDIDQPQIHEELLEEAPVAASKKPKRGTRASKQIDSSIVEISQNEMVAPKKARNTRKAQKEPETELAHIESAAAWVETQNDFEADDFEPGDQSTPAAQATKSKRGVKRSSDGSRKHEVLESSVVHVDVDADPAPEPPAKRKRGRPKKESTSSVGSRGAPQADTIELDTTDAQSSQVQEAEVPAKKGKGKAKGKKASSTRSSRSSKAKSEPANDVEEPEDLARDEMEIEQELARIAAEQASQEAVQVEQEQVDEFEPSPSSGRVSKDSAEPQKLQDEVEADDDKDVEQLTSPPRQSYAPAGVTPSPNGSDKENRDSSLVEPSAKQAQPAIVLSPTRTVKIPLAASTPNRSPGKTMLSPSKQISHLTSSKPWSAIDPDIALIPAHNAENVDPGQLSELLLDASGDLKSPEKKMTVEEWIRHRAEKSEDELRRRCELMVSNFEKEGMRALESVHGIQIVG</sequence>